<dbReference type="RefSeq" id="XP_033573561.1">
    <property type="nucleotide sequence ID" value="XM_033728925.1"/>
</dbReference>
<organism evidence="1">
    <name type="scientific">Mytilinidion resinicola</name>
    <dbReference type="NCBI Taxonomy" id="574789"/>
    <lineage>
        <taxon>Eukaryota</taxon>
        <taxon>Fungi</taxon>
        <taxon>Dikarya</taxon>
        <taxon>Ascomycota</taxon>
        <taxon>Pezizomycotina</taxon>
        <taxon>Dothideomycetes</taxon>
        <taxon>Pleosporomycetidae</taxon>
        <taxon>Mytilinidiales</taxon>
        <taxon>Mytilinidiaceae</taxon>
        <taxon>Mytilinidion</taxon>
    </lineage>
</organism>
<evidence type="ECO:0000313" key="1">
    <source>
        <dbReference type="EMBL" id="KAF2806597.1"/>
    </source>
</evidence>
<reference evidence="1 3" key="1">
    <citation type="journal article" date="2020" name="Stud. Mycol.">
        <title>101 Dothideomycetes genomes: a test case for predicting lifestyles and emergence of pathogens.</title>
        <authorList>
            <person name="Haridas S."/>
            <person name="Albert R."/>
            <person name="Binder M."/>
            <person name="Bloem J."/>
            <person name="Labutti K."/>
            <person name="Salamov A."/>
            <person name="Andreopoulos B."/>
            <person name="Baker S."/>
            <person name="Barry K."/>
            <person name="Bills G."/>
            <person name="Bluhm B."/>
            <person name="Cannon C."/>
            <person name="Castanera R."/>
            <person name="Culley D."/>
            <person name="Daum C."/>
            <person name="Ezra D."/>
            <person name="Gonzalez J."/>
            <person name="Henrissat B."/>
            <person name="Kuo A."/>
            <person name="Liang C."/>
            <person name="Lipzen A."/>
            <person name="Lutzoni F."/>
            <person name="Magnuson J."/>
            <person name="Mondo S."/>
            <person name="Nolan M."/>
            <person name="Ohm R."/>
            <person name="Pangilinan J."/>
            <person name="Park H.-J."/>
            <person name="Ramirez L."/>
            <person name="Alfaro M."/>
            <person name="Sun H."/>
            <person name="Tritt A."/>
            <person name="Yoshinaga Y."/>
            <person name="Zwiers L.-H."/>
            <person name="Turgeon B."/>
            <person name="Goodwin S."/>
            <person name="Spatafora J."/>
            <person name="Crous P."/>
            <person name="Grigoriev I."/>
        </authorList>
    </citation>
    <scope>NUCLEOTIDE SEQUENCE</scope>
    <source>
        <strain evidence="1 3">CBS 304.34</strain>
    </source>
</reference>
<dbReference type="AlphaFoldDB" id="A0A6A6YFE7"/>
<evidence type="ECO:0000313" key="3">
    <source>
        <dbReference type="RefSeq" id="XP_033573561.1"/>
    </source>
</evidence>
<dbReference type="GeneID" id="54469818"/>
<evidence type="ECO:0000313" key="2">
    <source>
        <dbReference type="Proteomes" id="UP000504636"/>
    </source>
</evidence>
<reference evidence="3" key="3">
    <citation type="submission" date="2025-04" db="UniProtKB">
        <authorList>
            <consortium name="RefSeq"/>
        </authorList>
    </citation>
    <scope>IDENTIFICATION</scope>
    <source>
        <strain evidence="3">CBS 304.34</strain>
    </source>
</reference>
<dbReference type="Proteomes" id="UP000504636">
    <property type="component" value="Unplaced"/>
</dbReference>
<accession>A0A6A6YFE7</accession>
<reference evidence="3" key="2">
    <citation type="submission" date="2020-04" db="EMBL/GenBank/DDBJ databases">
        <authorList>
            <consortium name="NCBI Genome Project"/>
        </authorList>
    </citation>
    <scope>NUCLEOTIDE SEQUENCE</scope>
    <source>
        <strain evidence="3">CBS 304.34</strain>
    </source>
</reference>
<gene>
    <name evidence="1 3" type="ORF">BDZ99DRAFT_81633</name>
</gene>
<proteinExistence type="predicted"/>
<protein>
    <submittedName>
        <fullName evidence="1 3">Uncharacterized protein</fullName>
    </submittedName>
</protein>
<sequence>MRVTTSWNRSGYLLLATFASRAACRCRCSLVRLVVMTFPCIGPNSFDMISPIIAKINLRRRDSANEQKYTRILTNHGKLHVMAKHHFPNNGQHRL</sequence>
<keyword evidence="2" id="KW-1185">Reference proteome</keyword>
<dbReference type="EMBL" id="MU003706">
    <property type="protein sequence ID" value="KAF2806597.1"/>
    <property type="molecule type" value="Genomic_DNA"/>
</dbReference>
<name>A0A6A6YFE7_9PEZI</name>